<reference evidence="3 4" key="1">
    <citation type="journal article" date="2018" name="Evol. Lett.">
        <title>Horizontal gene cluster transfer increased hallucinogenic mushroom diversity.</title>
        <authorList>
            <person name="Reynolds H.T."/>
            <person name="Vijayakumar V."/>
            <person name="Gluck-Thaler E."/>
            <person name="Korotkin H.B."/>
            <person name="Matheny P.B."/>
            <person name="Slot J.C."/>
        </authorList>
    </citation>
    <scope>NUCLEOTIDE SEQUENCE [LARGE SCALE GENOMIC DNA]</scope>
    <source>
        <strain evidence="3 4">2631</strain>
    </source>
</reference>
<dbReference type="EMBL" id="NHYD01001451">
    <property type="protein sequence ID" value="PPQ91154.1"/>
    <property type="molecule type" value="Genomic_DNA"/>
</dbReference>
<keyword evidence="1" id="KW-0175">Coiled coil</keyword>
<comment type="caution">
    <text evidence="3">The sequence shown here is derived from an EMBL/GenBank/DDBJ whole genome shotgun (WGS) entry which is preliminary data.</text>
</comment>
<protein>
    <submittedName>
        <fullName evidence="3">Uncharacterized protein</fullName>
    </submittedName>
</protein>
<name>A0A409XK77_PSICY</name>
<feature type="compositionally biased region" description="Polar residues" evidence="2">
    <location>
        <begin position="46"/>
        <end position="61"/>
    </location>
</feature>
<feature type="compositionally biased region" description="Low complexity" evidence="2">
    <location>
        <begin position="80"/>
        <end position="96"/>
    </location>
</feature>
<evidence type="ECO:0000256" key="1">
    <source>
        <dbReference type="SAM" id="Coils"/>
    </source>
</evidence>
<evidence type="ECO:0000313" key="4">
    <source>
        <dbReference type="Proteomes" id="UP000283269"/>
    </source>
</evidence>
<sequence>MSSLFSVSKLLGKSRAKSNKRALPEPTRSSSLMSSSTAEKEKDVTPKSSTVILPNQPTATSGAPKIVPNTDLESVSEKQPSASPPAISEPIEIIPETNLHPERVSVEEPGYAIVPQKEAMNFVEEPGYDLVFQPKAKSSETEWSELDATNDDRDTKDHTADIMPVEANIAGHIEPQIPQQDDATRRSLDKAGSVHQSISTSAERLDEVQVQDTPQTAHDELQARSRTIEDLLAQTERMGANISRLEREKEVVAEATKREKDELIEEISRLKGIIGVERLDNREQLANFEREKAELHAQLVAQEENIIQLEIRLAEEHERIGTQEIQLIRLEERVAEGQEEAEAVYTRSRELEARFQRYQEDIAEERSRVEEKESHIRMVEKNNENLAAQLVHLQSNLNEAERQNRMFIDQLRRQSNELQASKSGTGGSNVTRLGPLILGRALANGPTRIESAISTIKMLNEEIFQTAAAMTDQLEGIPKRFVVEDDGTSAKAEILKSMLGLELVRNLQEEAQYPPEEYNPLFVQIALQGCLTASCMRIITSWYPAEWEYGNFLVALYERIRGTGGPEIALNWKKATQQSCIPSTDRNAKLVTYLTEQVQAVLTVCGWSQQSAVEEILSDKYSRNLIGIVSQAIRLNTLTVAGEGRDVEAILVEAGRMFDPKQMQNDNPFDSAARKVNVTSSPDEEVVCTTALGLKMEQGSAGESNQILLMPKVFLNGATCYGAWKCAALWKDVQKWRMDERETHRRQEEELALLQDTLRQRDAKVQETKIAVLSNLEEIERLRKRVDDIGRDLEGAKQQNRTLVDRTKTLSARNQLLEAELNRVKGENLQVVELLRIRTAELKGTHAFLTKADQLSGADVIKLVEGLNAEIMQTAAVLAEELEIEAKEDLRGEVDIAANELKKKVEVEEDAAKLESDDMKEAFMRTEEIVGPRMAELLKTSEHHEDPILIQIALQASMAAYTHWIVSSWCFESPEDEHMLSEIYARVRESEEQAVSGRWRQLTRTHLQRMLTQGPDLTSEMADAFASIFITAGYKKSLLTVHESIMNRFSKHISTVMKLAQHLNKQIGEGVTSCDLEALYIAPDVAYNAITMEDAIGVTSVKKMENGYGHETILCTTDLGLVRAEKISGTTGDWHESVLLRPKVVLFSGIASINGNAE</sequence>
<dbReference type="OrthoDB" id="3222645at2759"/>
<dbReference type="InParanoid" id="A0A409XK77"/>
<keyword evidence="4" id="KW-1185">Reference proteome</keyword>
<accession>A0A409XK77</accession>
<gene>
    <name evidence="3" type="ORF">CVT25_003059</name>
</gene>
<evidence type="ECO:0000313" key="3">
    <source>
        <dbReference type="EMBL" id="PPQ91154.1"/>
    </source>
</evidence>
<evidence type="ECO:0000256" key="2">
    <source>
        <dbReference type="SAM" id="MobiDB-lite"/>
    </source>
</evidence>
<feature type="region of interest" description="Disordered" evidence="2">
    <location>
        <begin position="134"/>
        <end position="156"/>
    </location>
</feature>
<proteinExistence type="predicted"/>
<dbReference type="AlphaFoldDB" id="A0A409XK77"/>
<dbReference type="Proteomes" id="UP000283269">
    <property type="component" value="Unassembled WGS sequence"/>
</dbReference>
<feature type="coiled-coil region" evidence="1">
    <location>
        <begin position="218"/>
        <end position="417"/>
    </location>
</feature>
<feature type="coiled-coil region" evidence="1">
    <location>
        <begin position="737"/>
        <end position="827"/>
    </location>
</feature>
<feature type="region of interest" description="Disordered" evidence="2">
    <location>
        <begin position="198"/>
        <end position="217"/>
    </location>
</feature>
<feature type="region of interest" description="Disordered" evidence="2">
    <location>
        <begin position="1"/>
        <end position="100"/>
    </location>
</feature>
<organism evidence="3 4">
    <name type="scientific">Psilocybe cyanescens</name>
    <dbReference type="NCBI Taxonomy" id="93625"/>
    <lineage>
        <taxon>Eukaryota</taxon>
        <taxon>Fungi</taxon>
        <taxon>Dikarya</taxon>
        <taxon>Basidiomycota</taxon>
        <taxon>Agaricomycotina</taxon>
        <taxon>Agaricomycetes</taxon>
        <taxon>Agaricomycetidae</taxon>
        <taxon>Agaricales</taxon>
        <taxon>Agaricineae</taxon>
        <taxon>Strophariaceae</taxon>
        <taxon>Psilocybe</taxon>
    </lineage>
</organism>